<dbReference type="InterPro" id="IPR050118">
    <property type="entry name" value="Pur/Pyrimidine_PRTase"/>
</dbReference>
<dbReference type="Gene3D" id="3.40.50.2020">
    <property type="match status" value="1"/>
</dbReference>
<evidence type="ECO:0000256" key="1">
    <source>
        <dbReference type="ARBA" id="ARBA00022490"/>
    </source>
</evidence>
<comment type="function">
    <text evidence="5">Converts the preformed base xanthine, a product of nucleic acid breakdown, to xanthosine 5'-monophosphate (XMP), so it can be reused for RNA or DNA synthesis.</text>
</comment>
<feature type="domain" description="Phosphoribosyltransferase" evidence="7">
    <location>
        <begin position="41"/>
        <end position="157"/>
    </location>
</feature>
<dbReference type="NCBIfam" id="TIGR01744">
    <property type="entry name" value="XPRTase"/>
    <property type="match status" value="1"/>
</dbReference>
<dbReference type="InterPro" id="IPR029057">
    <property type="entry name" value="PRTase-like"/>
</dbReference>
<feature type="binding site" evidence="5">
    <location>
        <position position="27"/>
    </location>
    <ligand>
        <name>xanthine</name>
        <dbReference type="ChEBI" id="CHEBI:17712"/>
    </ligand>
</feature>
<comment type="subunit">
    <text evidence="5">Homodimer.</text>
</comment>
<evidence type="ECO:0000256" key="2">
    <source>
        <dbReference type="ARBA" id="ARBA00022676"/>
    </source>
</evidence>
<evidence type="ECO:0000256" key="5">
    <source>
        <dbReference type="HAMAP-Rule" id="MF_01184"/>
    </source>
</evidence>
<keyword evidence="2 5" id="KW-0328">Glycosyltransferase</keyword>
<gene>
    <name evidence="5 8" type="primary">xpt</name>
    <name evidence="8" type="ORF">GCM10008957_05020</name>
</gene>
<dbReference type="PANTHER" id="PTHR43864:SF1">
    <property type="entry name" value="XANTHINE PHOSPHORIBOSYLTRANSFERASE"/>
    <property type="match status" value="1"/>
</dbReference>
<comment type="pathway">
    <text evidence="5">Purine metabolism; XMP biosynthesis via salvage pathway; XMP from xanthine: step 1/1.</text>
</comment>
<dbReference type="EC" id="2.4.2.22" evidence="5 6"/>
<dbReference type="HAMAP" id="MF_01184">
    <property type="entry name" value="XPRTase"/>
    <property type="match status" value="1"/>
</dbReference>
<comment type="caution">
    <text evidence="8">The sequence shown here is derived from an EMBL/GenBank/DDBJ whole genome shotgun (WGS) entry which is preliminary data.</text>
</comment>
<dbReference type="NCBIfam" id="NF006671">
    <property type="entry name" value="PRK09219.1"/>
    <property type="match status" value="1"/>
</dbReference>
<evidence type="ECO:0000313" key="9">
    <source>
        <dbReference type="Proteomes" id="UP000603865"/>
    </source>
</evidence>
<dbReference type="GO" id="GO:0005737">
    <property type="term" value="C:cytoplasm"/>
    <property type="evidence" value="ECO:0007669"/>
    <property type="project" value="UniProtKB-SubCell"/>
</dbReference>
<reference evidence="8" key="1">
    <citation type="journal article" date="2014" name="Int. J. Syst. Evol. Microbiol.">
        <title>Complete genome sequence of Corynebacterium casei LMG S-19264T (=DSM 44701T), isolated from a smear-ripened cheese.</title>
        <authorList>
            <consortium name="US DOE Joint Genome Institute (JGI-PGF)"/>
            <person name="Walter F."/>
            <person name="Albersmeier A."/>
            <person name="Kalinowski J."/>
            <person name="Ruckert C."/>
        </authorList>
    </citation>
    <scope>NUCLEOTIDE SEQUENCE</scope>
    <source>
        <strain evidence="8">JCM 31311</strain>
    </source>
</reference>
<keyword evidence="4 5" id="KW-0660">Purine salvage</keyword>
<keyword evidence="1 5" id="KW-0963">Cytoplasm</keyword>
<reference evidence="8" key="2">
    <citation type="submission" date="2020-09" db="EMBL/GenBank/DDBJ databases">
        <authorList>
            <person name="Sun Q."/>
            <person name="Ohkuma M."/>
        </authorList>
    </citation>
    <scope>NUCLEOTIDE SEQUENCE</scope>
    <source>
        <strain evidence="8">JCM 31311</strain>
    </source>
</reference>
<dbReference type="Pfam" id="PF00156">
    <property type="entry name" value="Pribosyltran"/>
    <property type="match status" value="1"/>
</dbReference>
<evidence type="ECO:0000313" key="8">
    <source>
        <dbReference type="EMBL" id="GGQ95527.1"/>
    </source>
</evidence>
<feature type="binding site" evidence="5">
    <location>
        <begin position="128"/>
        <end position="132"/>
    </location>
    <ligand>
        <name>5-phospho-alpha-D-ribose 1-diphosphate</name>
        <dbReference type="ChEBI" id="CHEBI:58017"/>
    </ligand>
</feature>
<evidence type="ECO:0000256" key="3">
    <source>
        <dbReference type="ARBA" id="ARBA00022679"/>
    </source>
</evidence>
<evidence type="ECO:0000256" key="6">
    <source>
        <dbReference type="NCBIfam" id="TIGR01744"/>
    </source>
</evidence>
<dbReference type="InterPro" id="IPR010079">
    <property type="entry name" value="Xanthine_PRibTrfase"/>
</dbReference>
<keyword evidence="9" id="KW-1185">Reference proteome</keyword>
<dbReference type="CDD" id="cd06223">
    <property type="entry name" value="PRTases_typeI"/>
    <property type="match status" value="1"/>
</dbReference>
<feature type="binding site" evidence="5">
    <location>
        <position position="20"/>
    </location>
    <ligand>
        <name>xanthine</name>
        <dbReference type="ChEBI" id="CHEBI:17712"/>
    </ligand>
</feature>
<dbReference type="RefSeq" id="WP_189087886.1">
    <property type="nucleotide sequence ID" value="NZ_BMQL01000001.1"/>
</dbReference>
<accession>A0A918F2I0</accession>
<sequence>MQSLVTAIRELGVILPGGILKVDALVNHQLLPHLTREMGERFAAYFRRAAPNKVITIEVSGIAPAIVTAIELGVPMVYARKKKPITMKEPSFHGQSVSRTKGGVVDLYISSEFLGAGDRVIVIDDFLASGNTLRALAAMIAESGAELVGLGCVIEKEFEHGRENLADLGVPIHTLANIVQMTEADGVQVEAGR</sequence>
<evidence type="ECO:0000256" key="4">
    <source>
        <dbReference type="ARBA" id="ARBA00022726"/>
    </source>
</evidence>
<comment type="similarity">
    <text evidence="5">Belongs to the purine/pyrimidine phosphoribosyltransferase family. Xpt subfamily.</text>
</comment>
<dbReference type="PANTHER" id="PTHR43864">
    <property type="entry name" value="HYPOXANTHINE/GUANINE PHOSPHORIBOSYLTRANSFERASE"/>
    <property type="match status" value="1"/>
</dbReference>
<organism evidence="8 9">
    <name type="scientific">Deinococcus ruber</name>
    <dbReference type="NCBI Taxonomy" id="1848197"/>
    <lineage>
        <taxon>Bacteria</taxon>
        <taxon>Thermotogati</taxon>
        <taxon>Deinococcota</taxon>
        <taxon>Deinococci</taxon>
        <taxon>Deinococcales</taxon>
        <taxon>Deinococcaceae</taxon>
        <taxon>Deinococcus</taxon>
    </lineage>
</organism>
<comment type="catalytic activity">
    <reaction evidence="5">
        <text>XMP + diphosphate = xanthine + 5-phospho-alpha-D-ribose 1-diphosphate</text>
        <dbReference type="Rhea" id="RHEA:10800"/>
        <dbReference type="ChEBI" id="CHEBI:17712"/>
        <dbReference type="ChEBI" id="CHEBI:33019"/>
        <dbReference type="ChEBI" id="CHEBI:57464"/>
        <dbReference type="ChEBI" id="CHEBI:58017"/>
        <dbReference type="EC" id="2.4.2.22"/>
    </reaction>
</comment>
<dbReference type="GO" id="GO:0006166">
    <property type="term" value="P:purine ribonucleoside salvage"/>
    <property type="evidence" value="ECO:0007669"/>
    <property type="project" value="UniProtKB-KW"/>
</dbReference>
<evidence type="ECO:0000259" key="7">
    <source>
        <dbReference type="Pfam" id="PF00156"/>
    </source>
</evidence>
<dbReference type="InterPro" id="IPR000836">
    <property type="entry name" value="PRTase_dom"/>
</dbReference>
<dbReference type="GO" id="GO:0000310">
    <property type="term" value="F:xanthine phosphoribosyltransferase activity"/>
    <property type="evidence" value="ECO:0007669"/>
    <property type="project" value="UniProtKB-UniRule"/>
</dbReference>
<name>A0A918F2I0_9DEIO</name>
<dbReference type="EMBL" id="BMQL01000001">
    <property type="protein sequence ID" value="GGQ95527.1"/>
    <property type="molecule type" value="Genomic_DNA"/>
</dbReference>
<protein>
    <recommendedName>
        <fullName evidence="5 6">Xanthine phosphoribosyltransferase</fullName>
        <shortName evidence="5">XPRTase</shortName>
        <ecNumber evidence="5 6">2.4.2.22</ecNumber>
    </recommendedName>
</protein>
<dbReference type="GO" id="GO:0046110">
    <property type="term" value="P:xanthine metabolic process"/>
    <property type="evidence" value="ECO:0007669"/>
    <property type="project" value="UniProtKB-UniRule"/>
</dbReference>
<comment type="subcellular location">
    <subcellularLocation>
        <location evidence="5">Cytoplasm</location>
    </subcellularLocation>
</comment>
<proteinExistence type="inferred from homology"/>
<dbReference type="AlphaFoldDB" id="A0A918F2I0"/>
<dbReference type="Proteomes" id="UP000603865">
    <property type="component" value="Unassembled WGS sequence"/>
</dbReference>
<dbReference type="GO" id="GO:0032265">
    <property type="term" value="P:XMP salvage"/>
    <property type="evidence" value="ECO:0007669"/>
    <property type="project" value="UniProtKB-UniRule"/>
</dbReference>
<keyword evidence="3 5" id="KW-0808">Transferase</keyword>
<dbReference type="SUPFAM" id="SSF53271">
    <property type="entry name" value="PRTase-like"/>
    <property type="match status" value="1"/>
</dbReference>
<feature type="binding site" evidence="5">
    <location>
        <position position="156"/>
    </location>
    <ligand>
        <name>xanthine</name>
        <dbReference type="ChEBI" id="CHEBI:17712"/>
    </ligand>
</feature>